<protein>
    <submittedName>
        <fullName evidence="6">MFS transporter</fullName>
    </submittedName>
</protein>
<reference evidence="6 7" key="1">
    <citation type="submission" date="2019-07" db="EMBL/GenBank/DDBJ databases">
        <title>Qingshengfaniella alkalisoli gen. nov., sp. nov., isolated from saline soil.</title>
        <authorList>
            <person name="Xu L."/>
            <person name="Huang X.-X."/>
            <person name="Sun J.-Q."/>
        </authorList>
    </citation>
    <scope>NUCLEOTIDE SEQUENCE [LARGE SCALE GENOMIC DNA]</scope>
    <source>
        <strain evidence="6 7">DSM 27279</strain>
    </source>
</reference>
<feature type="transmembrane region" description="Helical" evidence="4">
    <location>
        <begin position="298"/>
        <end position="316"/>
    </location>
</feature>
<feature type="transmembrane region" description="Helical" evidence="4">
    <location>
        <begin position="352"/>
        <end position="376"/>
    </location>
</feature>
<name>A0A556AUC9_9BURK</name>
<feature type="transmembrane region" description="Helical" evidence="4">
    <location>
        <begin position="174"/>
        <end position="192"/>
    </location>
</feature>
<feature type="transmembrane region" description="Helical" evidence="4">
    <location>
        <begin position="55"/>
        <end position="77"/>
    </location>
</feature>
<keyword evidence="2 4" id="KW-1133">Transmembrane helix</keyword>
<accession>A0A556AUC9</accession>
<keyword evidence="3 4" id="KW-0472">Membrane</keyword>
<feature type="transmembrane region" description="Helical" evidence="4">
    <location>
        <begin position="388"/>
        <end position="407"/>
    </location>
</feature>
<feature type="transmembrane region" description="Helical" evidence="4">
    <location>
        <begin position="143"/>
        <end position="168"/>
    </location>
</feature>
<gene>
    <name evidence="6" type="ORF">FOZ76_08980</name>
</gene>
<dbReference type="RefSeq" id="WP_143947813.1">
    <property type="nucleotide sequence ID" value="NZ_BAABMB010000002.1"/>
</dbReference>
<dbReference type="PANTHER" id="PTHR43129">
    <property type="entry name" value="FOSMIDOMYCIN RESISTANCE PROTEIN"/>
    <property type="match status" value="1"/>
</dbReference>
<feature type="transmembrane region" description="Helical" evidence="4">
    <location>
        <begin position="84"/>
        <end position="103"/>
    </location>
</feature>
<dbReference type="GO" id="GO:0005886">
    <property type="term" value="C:plasma membrane"/>
    <property type="evidence" value="ECO:0007669"/>
    <property type="project" value="TreeGrafter"/>
</dbReference>
<dbReference type="InterPro" id="IPR020846">
    <property type="entry name" value="MFS_dom"/>
</dbReference>
<dbReference type="Pfam" id="PF07690">
    <property type="entry name" value="MFS_1"/>
    <property type="match status" value="1"/>
</dbReference>
<feature type="domain" description="Major facilitator superfamily (MFS) profile" evidence="5">
    <location>
        <begin position="1"/>
        <end position="411"/>
    </location>
</feature>
<dbReference type="InterPro" id="IPR011701">
    <property type="entry name" value="MFS"/>
</dbReference>
<evidence type="ECO:0000313" key="6">
    <source>
        <dbReference type="EMBL" id="TSH96520.1"/>
    </source>
</evidence>
<dbReference type="PANTHER" id="PTHR43129:SF1">
    <property type="entry name" value="FOSMIDOMYCIN RESISTANCE PROTEIN"/>
    <property type="match status" value="1"/>
</dbReference>
<dbReference type="SUPFAM" id="SSF103473">
    <property type="entry name" value="MFS general substrate transporter"/>
    <property type="match status" value="1"/>
</dbReference>
<evidence type="ECO:0000259" key="5">
    <source>
        <dbReference type="PROSITE" id="PS50850"/>
    </source>
</evidence>
<dbReference type="InterPro" id="IPR036259">
    <property type="entry name" value="MFS_trans_sf"/>
</dbReference>
<proteinExistence type="predicted"/>
<keyword evidence="1 4" id="KW-0812">Transmembrane</keyword>
<dbReference type="OrthoDB" id="8520784at2"/>
<keyword evidence="7" id="KW-1185">Reference proteome</keyword>
<dbReference type="PROSITE" id="PS50850">
    <property type="entry name" value="MFS"/>
    <property type="match status" value="1"/>
</dbReference>
<dbReference type="Proteomes" id="UP000318405">
    <property type="component" value="Unassembled WGS sequence"/>
</dbReference>
<dbReference type="Gene3D" id="1.20.1250.20">
    <property type="entry name" value="MFS general substrate transporter like domains"/>
    <property type="match status" value="1"/>
</dbReference>
<comment type="caution">
    <text evidence="6">The sequence shown here is derived from an EMBL/GenBank/DDBJ whole genome shotgun (WGS) entry which is preliminary data.</text>
</comment>
<evidence type="ECO:0000256" key="4">
    <source>
        <dbReference type="SAM" id="Phobius"/>
    </source>
</evidence>
<organism evidence="6 7">
    <name type="scientific">Verticiella sediminum</name>
    <dbReference type="NCBI Taxonomy" id="1247510"/>
    <lineage>
        <taxon>Bacteria</taxon>
        <taxon>Pseudomonadati</taxon>
        <taxon>Pseudomonadota</taxon>
        <taxon>Betaproteobacteria</taxon>
        <taxon>Burkholderiales</taxon>
        <taxon>Alcaligenaceae</taxon>
        <taxon>Verticiella</taxon>
    </lineage>
</organism>
<dbReference type="AlphaFoldDB" id="A0A556AUC9"/>
<evidence type="ECO:0000256" key="3">
    <source>
        <dbReference type="ARBA" id="ARBA00023136"/>
    </source>
</evidence>
<feature type="transmembrane region" description="Helical" evidence="4">
    <location>
        <begin position="230"/>
        <end position="251"/>
    </location>
</feature>
<sequence>MAHAMGYPSAGSGADDWKVIGLVGTAHAGSHFFQLVIPSLYVSMGPALGLDYTRLGFMMSVFFVLSALGQASSGFIVDRWGARPVLWFGQACFVVSAVLMGLANGYPMLVLAAAIGGIGNSVFHPADFSILNRRVSAARLGHAFSWHGLTGSLGWAATPLFVTGLTLLGGWRTAAFGVAVLLGLVLTATLVWRRLLGDEAVERGAADGHAAGRPRAAGQANLRALVANPALWGAFVFFALTSTSLSAIQNFTLPILHAFYDMSQVYASSALSSYMVASACGMFVGGFLAGAQPRTERTVAAAFVLGGALLLCLASGAVPSYLALITLAAAGFCSGVAGPSRDMLIRRVTPKGALGSVYGLVYSGMDVGAALAPLAFGLMVDAGVLRGPWLIAGAAFWLAAVTAGFIARRARRAEAETVTAAA</sequence>
<feature type="transmembrane region" description="Helical" evidence="4">
    <location>
        <begin position="322"/>
        <end position="340"/>
    </location>
</feature>
<feature type="transmembrane region" description="Helical" evidence="4">
    <location>
        <begin position="271"/>
        <end position="291"/>
    </location>
</feature>
<dbReference type="EMBL" id="VLTJ01000015">
    <property type="protein sequence ID" value="TSH96520.1"/>
    <property type="molecule type" value="Genomic_DNA"/>
</dbReference>
<feature type="transmembrane region" description="Helical" evidence="4">
    <location>
        <begin position="109"/>
        <end position="131"/>
    </location>
</feature>
<evidence type="ECO:0000256" key="2">
    <source>
        <dbReference type="ARBA" id="ARBA00022989"/>
    </source>
</evidence>
<evidence type="ECO:0000313" key="7">
    <source>
        <dbReference type="Proteomes" id="UP000318405"/>
    </source>
</evidence>
<evidence type="ECO:0000256" key="1">
    <source>
        <dbReference type="ARBA" id="ARBA00022692"/>
    </source>
</evidence>
<dbReference type="GO" id="GO:0022857">
    <property type="term" value="F:transmembrane transporter activity"/>
    <property type="evidence" value="ECO:0007669"/>
    <property type="project" value="InterPro"/>
</dbReference>